<sequence>MSVPPTLNGPVGQHIVLSPSGSVHLEWRAIEPPPAIPSFASLLAHAERARTTWSGSNGTFFNNNPLPAPADASDAWHLTTGFPPPPLLFVPSLPTLDAQPGITLRKAPISIPFAPTHGPGTLGVALSELVGAGRGVSDPAVPIVQHIPPPFRGEGMGEGWLVLEWPGQARFVSSFQLRTHAGEYISRGLLAMQVANAFHYYYTLAHNEPSADARASAMPLLFDHLRLLEVVSFNATDWYVRVLVVSGPGQ</sequence>
<accession>A0ABQ0L8T3</accession>
<keyword evidence="2" id="KW-1185">Reference proteome</keyword>
<dbReference type="EMBL" id="DF843698">
    <property type="protein sequence ID" value="GAT47558.1"/>
    <property type="molecule type" value="Genomic_DNA"/>
</dbReference>
<protein>
    <submittedName>
        <fullName evidence="1">Uncharacterized protein</fullName>
    </submittedName>
</protein>
<gene>
    <name evidence="1" type="ORF">MCHLO_05016</name>
</gene>
<evidence type="ECO:0000313" key="2">
    <source>
        <dbReference type="Proteomes" id="UP000815677"/>
    </source>
</evidence>
<reference evidence="1" key="1">
    <citation type="submission" date="2014-09" db="EMBL/GenBank/DDBJ databases">
        <title>Genome sequence of the luminous mushroom Mycena chlorophos for searching fungal bioluminescence genes.</title>
        <authorList>
            <person name="Tanaka Y."/>
            <person name="Kasuga D."/>
            <person name="Oba Y."/>
            <person name="Hase S."/>
            <person name="Sato K."/>
            <person name="Oba Y."/>
            <person name="Sakakibara Y."/>
        </authorList>
    </citation>
    <scope>NUCLEOTIDE SEQUENCE</scope>
</reference>
<name>A0ABQ0L8T3_MYCCL</name>
<dbReference type="Proteomes" id="UP000815677">
    <property type="component" value="Unassembled WGS sequence"/>
</dbReference>
<evidence type="ECO:0000313" key="1">
    <source>
        <dbReference type="EMBL" id="GAT47558.1"/>
    </source>
</evidence>
<proteinExistence type="predicted"/>
<organism evidence="1 2">
    <name type="scientific">Mycena chlorophos</name>
    <name type="common">Agaric fungus</name>
    <name type="synonym">Agaricus chlorophos</name>
    <dbReference type="NCBI Taxonomy" id="658473"/>
    <lineage>
        <taxon>Eukaryota</taxon>
        <taxon>Fungi</taxon>
        <taxon>Dikarya</taxon>
        <taxon>Basidiomycota</taxon>
        <taxon>Agaricomycotina</taxon>
        <taxon>Agaricomycetes</taxon>
        <taxon>Agaricomycetidae</taxon>
        <taxon>Agaricales</taxon>
        <taxon>Marasmiineae</taxon>
        <taxon>Mycenaceae</taxon>
        <taxon>Mycena</taxon>
    </lineage>
</organism>